<evidence type="ECO:0000313" key="1">
    <source>
        <dbReference type="EMBL" id="URE12681.1"/>
    </source>
</evidence>
<organism evidence="1 2">
    <name type="scientific">Musa troglodytarum</name>
    <name type="common">fe'i banana</name>
    <dbReference type="NCBI Taxonomy" id="320322"/>
    <lineage>
        <taxon>Eukaryota</taxon>
        <taxon>Viridiplantae</taxon>
        <taxon>Streptophyta</taxon>
        <taxon>Embryophyta</taxon>
        <taxon>Tracheophyta</taxon>
        <taxon>Spermatophyta</taxon>
        <taxon>Magnoliopsida</taxon>
        <taxon>Liliopsida</taxon>
        <taxon>Zingiberales</taxon>
        <taxon>Musaceae</taxon>
        <taxon>Musa</taxon>
    </lineage>
</organism>
<keyword evidence="2" id="KW-1185">Reference proteome</keyword>
<sequence length="130" mass="13992">MTPRFPDFASCAPGGAVVINIRRRLARAALRLRHRNAPPLLIVEHPTRALSCGNDDDFQINITCFVPSPVVGVPLLSRPVTPALDTSPFSDDSSQTPIFLFLGFASDRVWHPLAVGTHRVKAGPIGGTLS</sequence>
<dbReference type="EMBL" id="CP097508">
    <property type="protein sequence ID" value="URE12681.1"/>
    <property type="molecule type" value="Genomic_DNA"/>
</dbReference>
<proteinExistence type="predicted"/>
<reference evidence="1" key="1">
    <citation type="submission" date="2022-05" db="EMBL/GenBank/DDBJ databases">
        <title>The Musa troglodytarum L. genome provides insights into the mechanism of non-climacteric behaviour and enrichment of carotenoids.</title>
        <authorList>
            <person name="Wang J."/>
        </authorList>
    </citation>
    <scope>NUCLEOTIDE SEQUENCE</scope>
    <source>
        <tissue evidence="1">Leaf</tissue>
    </source>
</reference>
<protein>
    <submittedName>
        <fullName evidence="1">Uncharacterized protein</fullName>
    </submittedName>
</protein>
<evidence type="ECO:0000313" key="2">
    <source>
        <dbReference type="Proteomes" id="UP001055439"/>
    </source>
</evidence>
<accession>A0A9E7KCS1</accession>
<dbReference type="AlphaFoldDB" id="A0A9E7KCS1"/>
<name>A0A9E7KCS1_9LILI</name>
<dbReference type="Proteomes" id="UP001055439">
    <property type="component" value="Chromosome 6"/>
</dbReference>
<gene>
    <name evidence="1" type="ORF">MUK42_28604</name>
</gene>